<feature type="non-terminal residue" evidence="2">
    <location>
        <position position="241"/>
    </location>
</feature>
<reference evidence="2" key="1">
    <citation type="submission" date="2023-10" db="EMBL/GenBank/DDBJ databases">
        <title>Genome assembly of Pristionchus species.</title>
        <authorList>
            <person name="Yoshida K."/>
            <person name="Sommer R.J."/>
        </authorList>
    </citation>
    <scope>NUCLEOTIDE SEQUENCE</scope>
    <source>
        <strain evidence="2">RS0144</strain>
    </source>
</reference>
<dbReference type="EMBL" id="BTSX01000004">
    <property type="protein sequence ID" value="GMS92332.1"/>
    <property type="molecule type" value="Genomic_DNA"/>
</dbReference>
<protein>
    <recommendedName>
        <fullName evidence="4">NAD(P)H-hydrate epimerase</fullName>
    </recommendedName>
</protein>
<evidence type="ECO:0000313" key="3">
    <source>
        <dbReference type="Proteomes" id="UP001432027"/>
    </source>
</evidence>
<feature type="region of interest" description="Disordered" evidence="1">
    <location>
        <begin position="100"/>
        <end position="125"/>
    </location>
</feature>
<comment type="caution">
    <text evidence="2">The sequence shown here is derived from an EMBL/GenBank/DDBJ whole genome shotgun (WGS) entry which is preliminary data.</text>
</comment>
<evidence type="ECO:0008006" key="4">
    <source>
        <dbReference type="Google" id="ProtNLM"/>
    </source>
</evidence>
<gene>
    <name evidence="2" type="ORF">PENTCL1PPCAC_14507</name>
</gene>
<dbReference type="Proteomes" id="UP001432027">
    <property type="component" value="Unassembled WGS sequence"/>
</dbReference>
<feature type="compositionally biased region" description="Acidic residues" evidence="1">
    <location>
        <begin position="225"/>
        <end position="241"/>
    </location>
</feature>
<name>A0AAV5TBM9_9BILA</name>
<dbReference type="PANTHER" id="PTHR33845:SF1">
    <property type="entry name" value="C2H2-TYPE DOMAIN-CONTAINING PROTEIN"/>
    <property type="match status" value="1"/>
</dbReference>
<dbReference type="PANTHER" id="PTHR33845">
    <property type="entry name" value="C2H2-TYPE DOMAIN-CONTAINING PROTEIN"/>
    <property type="match status" value="1"/>
</dbReference>
<dbReference type="AlphaFoldDB" id="A0AAV5TBM9"/>
<feature type="compositionally biased region" description="Acidic residues" evidence="1">
    <location>
        <begin position="103"/>
        <end position="115"/>
    </location>
</feature>
<accession>A0AAV5TBM9</accession>
<sequence length="241" mass="27579">MRDLEMNRFSQFGTVNELELVIARGAGQFVQRTVRVWKMYGIGQGRLFENLSGFTREFEEEEEEGGHLASSKSAEMDEASIKKGVNPEMFWTGYLTSKGKADEEPDDVDEIDEHGDETQGGSVHEGNFTCNECGVAFINEGWALRGKKKRVKYSTKAKNFANKMFANRLGDGSGRKMDPAEVERLMKENDQIKPFERMNAQQIRSYFGSLCKKQTNKRERKADKEVEEEEDWEDLADEDVE</sequence>
<proteinExistence type="predicted"/>
<organism evidence="2 3">
    <name type="scientific">Pristionchus entomophagus</name>
    <dbReference type="NCBI Taxonomy" id="358040"/>
    <lineage>
        <taxon>Eukaryota</taxon>
        <taxon>Metazoa</taxon>
        <taxon>Ecdysozoa</taxon>
        <taxon>Nematoda</taxon>
        <taxon>Chromadorea</taxon>
        <taxon>Rhabditida</taxon>
        <taxon>Rhabditina</taxon>
        <taxon>Diplogasteromorpha</taxon>
        <taxon>Diplogasteroidea</taxon>
        <taxon>Neodiplogasteridae</taxon>
        <taxon>Pristionchus</taxon>
    </lineage>
</organism>
<evidence type="ECO:0000313" key="2">
    <source>
        <dbReference type="EMBL" id="GMS92332.1"/>
    </source>
</evidence>
<keyword evidence="3" id="KW-1185">Reference proteome</keyword>
<evidence type="ECO:0000256" key="1">
    <source>
        <dbReference type="SAM" id="MobiDB-lite"/>
    </source>
</evidence>
<feature type="region of interest" description="Disordered" evidence="1">
    <location>
        <begin position="214"/>
        <end position="241"/>
    </location>
</feature>